<feature type="transmembrane region" description="Helical" evidence="7">
    <location>
        <begin position="189"/>
        <end position="213"/>
    </location>
</feature>
<dbReference type="GO" id="GO:0017004">
    <property type="term" value="P:cytochrome complex assembly"/>
    <property type="evidence" value="ECO:0007669"/>
    <property type="project" value="UniProtKB-KW"/>
</dbReference>
<keyword evidence="11" id="KW-1185">Reference proteome</keyword>
<dbReference type="PROSITE" id="PS51352">
    <property type="entry name" value="THIOREDOXIN_2"/>
    <property type="match status" value="1"/>
</dbReference>
<dbReference type="Proteomes" id="UP000193450">
    <property type="component" value="Chromosome"/>
</dbReference>
<dbReference type="Pfam" id="PF02683">
    <property type="entry name" value="DsbD_TM"/>
    <property type="match status" value="1"/>
</dbReference>
<evidence type="ECO:0000256" key="3">
    <source>
        <dbReference type="ARBA" id="ARBA00022692"/>
    </source>
</evidence>
<dbReference type="AlphaFoldDB" id="A0A1X9NAT2"/>
<feature type="transmembrane region" description="Helical" evidence="7">
    <location>
        <begin position="437"/>
        <end position="455"/>
    </location>
</feature>
<dbReference type="InterPro" id="IPR028250">
    <property type="entry name" value="DsbDN"/>
</dbReference>
<name>A0A1X9NAT2_9GAMM</name>
<dbReference type="InterPro" id="IPR035671">
    <property type="entry name" value="DsbD_gamma"/>
</dbReference>
<keyword evidence="8" id="KW-0732">Signal</keyword>
<dbReference type="Pfam" id="PF13899">
    <property type="entry name" value="Thioredoxin_7"/>
    <property type="match status" value="1"/>
</dbReference>
<organism evidence="10 11">
    <name type="scientific">Oceanicoccus sagamiensis</name>
    <dbReference type="NCBI Taxonomy" id="716816"/>
    <lineage>
        <taxon>Bacteria</taxon>
        <taxon>Pseudomonadati</taxon>
        <taxon>Pseudomonadota</taxon>
        <taxon>Gammaproteobacteria</taxon>
        <taxon>Cellvibrionales</taxon>
        <taxon>Spongiibacteraceae</taxon>
        <taxon>Oceanicoccus</taxon>
    </lineage>
</organism>
<dbReference type="KEGG" id="osg:BST96_05050"/>
<evidence type="ECO:0000313" key="11">
    <source>
        <dbReference type="Proteomes" id="UP000193450"/>
    </source>
</evidence>
<evidence type="ECO:0000256" key="7">
    <source>
        <dbReference type="SAM" id="Phobius"/>
    </source>
</evidence>
<comment type="subcellular location">
    <subcellularLocation>
        <location evidence="1">Cell membrane</location>
        <topology evidence="1">Multi-pass membrane protein</topology>
    </subcellularLocation>
</comment>
<feature type="domain" description="Thioredoxin" evidence="9">
    <location>
        <begin position="450"/>
        <end position="586"/>
    </location>
</feature>
<feature type="signal peptide" evidence="8">
    <location>
        <begin position="1"/>
        <end position="20"/>
    </location>
</feature>
<dbReference type="GO" id="GO:0045454">
    <property type="term" value="P:cell redox homeostasis"/>
    <property type="evidence" value="ECO:0007669"/>
    <property type="project" value="TreeGrafter"/>
</dbReference>
<feature type="transmembrane region" description="Helical" evidence="7">
    <location>
        <begin position="345"/>
        <end position="366"/>
    </location>
</feature>
<keyword evidence="6 7" id="KW-0472">Membrane</keyword>
<dbReference type="Pfam" id="PF11412">
    <property type="entry name" value="DsbD_N"/>
    <property type="match status" value="1"/>
</dbReference>
<feature type="transmembrane region" description="Helical" evidence="7">
    <location>
        <begin position="409"/>
        <end position="430"/>
    </location>
</feature>
<accession>A0A1X9NAT2</accession>
<dbReference type="InterPro" id="IPR036249">
    <property type="entry name" value="Thioredoxin-like_sf"/>
</dbReference>
<dbReference type="SUPFAM" id="SSF74863">
    <property type="entry name" value="Thiol:disulfide interchange protein DsbD, N-terminal domain (DsbD-alpha)"/>
    <property type="match status" value="1"/>
</dbReference>
<keyword evidence="3 7" id="KW-0812">Transmembrane</keyword>
<sequence length="589" mass="62874">MHAVFFALFCTLLLIQPASATTNSDPFGATSSPGSIAGMVEDDEFLPVEQAYQLTAEFDAPGQLRLYWDVADAYYLYRHGFQVELSANGEILSSELIIPKGLEKEDEYFGRVEVYYNYADLSLTGIPAEGNLALTVTSQGCADAGLCYPPYSEYFQLDGQQLSVTKIEPPNTQAAQTPSIVVPAASGSLLYMLLLAMVGGAILNLMPCVFPVLSLKVLAFANDKNHSQATHGLIYSAGVVISFVAVAALLVSLQAAGEAIGWGFHLQSPWFVAALAYLFFVMGLSLSGFIELGSSLMNVGDGLAQKSGYSGSFFTGILATVVASPCTAPFMGTALGYAVTQPTHIALLVFAALGVGMALPVLILSCSPRLLNKIPKPGAWMESLKQLLAFPLYATAVWLSWVVGKQAGVNGMALIMLGCVLIALALWLWSDKLWQRIVSAACAALAISILSSPLMSPTNSVASNKGEWQAYSPQTLADLRAAGKPVFLNITADWCITCLANEEVTLSTDTIKQAMKDAGVVYVKGDWTNRDPRITALLTEYGRTGIPLYVAYPADPQQPGTVLPQILSNDIVIEALEAIALSSDQLTNR</sequence>
<dbReference type="EMBL" id="CP019343">
    <property type="protein sequence ID" value="ARN73542.1"/>
    <property type="molecule type" value="Genomic_DNA"/>
</dbReference>
<protein>
    <submittedName>
        <fullName evidence="10">Disulfide bond formation protein DsbD</fullName>
    </submittedName>
</protein>
<evidence type="ECO:0000256" key="1">
    <source>
        <dbReference type="ARBA" id="ARBA00004651"/>
    </source>
</evidence>
<dbReference type="Gene3D" id="2.60.40.1250">
    <property type="entry name" value="Thiol:disulfide interchange protein DsbD, N-terminal domain"/>
    <property type="match status" value="1"/>
</dbReference>
<dbReference type="CDD" id="cd02953">
    <property type="entry name" value="DsbDgamma"/>
    <property type="match status" value="1"/>
</dbReference>
<feature type="transmembrane region" description="Helical" evidence="7">
    <location>
        <begin position="313"/>
        <end position="339"/>
    </location>
</feature>
<dbReference type="RefSeq" id="WP_085757653.1">
    <property type="nucleotide sequence ID" value="NZ_CP019343.1"/>
</dbReference>
<gene>
    <name evidence="10" type="ORF">BST96_05050</name>
</gene>
<keyword evidence="5 7" id="KW-1133">Transmembrane helix</keyword>
<evidence type="ECO:0000256" key="6">
    <source>
        <dbReference type="ARBA" id="ARBA00023136"/>
    </source>
</evidence>
<dbReference type="InterPro" id="IPR013766">
    <property type="entry name" value="Thioredoxin_domain"/>
</dbReference>
<keyword evidence="4" id="KW-0201">Cytochrome c-type biogenesis</keyword>
<dbReference type="InterPro" id="IPR003834">
    <property type="entry name" value="Cyt_c_assmbl_TM_dom"/>
</dbReference>
<dbReference type="PANTHER" id="PTHR32234">
    <property type="entry name" value="THIOL:DISULFIDE INTERCHANGE PROTEIN DSBD"/>
    <property type="match status" value="1"/>
</dbReference>
<feature type="transmembrane region" description="Helical" evidence="7">
    <location>
        <begin position="269"/>
        <end position="292"/>
    </location>
</feature>
<keyword evidence="2" id="KW-1003">Cell membrane</keyword>
<evidence type="ECO:0000313" key="10">
    <source>
        <dbReference type="EMBL" id="ARN73542.1"/>
    </source>
</evidence>
<reference evidence="10 11" key="1">
    <citation type="submission" date="2016-11" db="EMBL/GenBank/DDBJ databases">
        <title>Trade-off between light-utilization and light-protection in marine flavobacteria.</title>
        <authorList>
            <person name="Kumagai Y."/>
        </authorList>
    </citation>
    <scope>NUCLEOTIDE SEQUENCE [LARGE SCALE GENOMIC DNA]</scope>
    <source>
        <strain evidence="10 11">NBRC 107125</strain>
    </source>
</reference>
<evidence type="ECO:0000256" key="5">
    <source>
        <dbReference type="ARBA" id="ARBA00022989"/>
    </source>
</evidence>
<dbReference type="SUPFAM" id="SSF52833">
    <property type="entry name" value="Thioredoxin-like"/>
    <property type="match status" value="1"/>
</dbReference>
<dbReference type="OrthoDB" id="9811036at2"/>
<proteinExistence type="predicted"/>
<evidence type="ECO:0000256" key="8">
    <source>
        <dbReference type="SAM" id="SignalP"/>
    </source>
</evidence>
<feature type="transmembrane region" description="Helical" evidence="7">
    <location>
        <begin position="387"/>
        <end position="403"/>
    </location>
</feature>
<dbReference type="GO" id="GO:0015035">
    <property type="term" value="F:protein-disulfide reductase activity"/>
    <property type="evidence" value="ECO:0007669"/>
    <property type="project" value="TreeGrafter"/>
</dbReference>
<evidence type="ECO:0000256" key="4">
    <source>
        <dbReference type="ARBA" id="ARBA00022748"/>
    </source>
</evidence>
<dbReference type="Gene3D" id="3.40.30.10">
    <property type="entry name" value="Glutaredoxin"/>
    <property type="match status" value="1"/>
</dbReference>
<evidence type="ECO:0000256" key="2">
    <source>
        <dbReference type="ARBA" id="ARBA00022475"/>
    </source>
</evidence>
<dbReference type="GO" id="GO:0005886">
    <property type="term" value="C:plasma membrane"/>
    <property type="evidence" value="ECO:0007669"/>
    <property type="project" value="UniProtKB-SubCell"/>
</dbReference>
<feature type="transmembrane region" description="Helical" evidence="7">
    <location>
        <begin position="233"/>
        <end position="257"/>
    </location>
</feature>
<feature type="chain" id="PRO_5012123671" evidence="8">
    <location>
        <begin position="21"/>
        <end position="589"/>
    </location>
</feature>
<dbReference type="PANTHER" id="PTHR32234:SF3">
    <property type="entry name" value="SUPPRESSION OF COPPER SENSITIVITY PROTEIN"/>
    <property type="match status" value="1"/>
</dbReference>
<dbReference type="STRING" id="716816.BST96_05050"/>
<evidence type="ECO:0000259" key="9">
    <source>
        <dbReference type="PROSITE" id="PS51352"/>
    </source>
</evidence>
<dbReference type="InterPro" id="IPR036929">
    <property type="entry name" value="DsbDN_sf"/>
</dbReference>